<evidence type="ECO:0000313" key="7">
    <source>
        <dbReference type="EMBL" id="SNT62489.1"/>
    </source>
</evidence>
<name>A0A239P7X1_9ACTN</name>
<keyword evidence="1" id="KW-0805">Transcription regulation</keyword>
<evidence type="ECO:0000256" key="1">
    <source>
        <dbReference type="ARBA" id="ARBA00023015"/>
    </source>
</evidence>
<sequence>MHDPAPGTAAEALPPRPKPSYVERRKAALRSEIAREAVRLFTANGVAHTTGEQIAEAVGISARTLWRYFPSKESCVRPLLAAGLDTAVEALRHWPEGTSLLEYIAGAADRGDLPIAEPVVLDLLRLTRREPSLRVVWLQAHDDALPVLAELLARRAGGEPDDLRVKVHAATLNGALRAAAEDFAAEFADRADAPPAELTARLHAALRAASEGLPY</sequence>
<dbReference type="PRINTS" id="PR00455">
    <property type="entry name" value="HTHTETR"/>
</dbReference>
<evidence type="ECO:0000256" key="5">
    <source>
        <dbReference type="SAM" id="MobiDB-lite"/>
    </source>
</evidence>
<dbReference type="AlphaFoldDB" id="A0A239P7X1"/>
<organism evidence="7 8">
    <name type="scientific">Actinomadura meyerae</name>
    <dbReference type="NCBI Taxonomy" id="240840"/>
    <lineage>
        <taxon>Bacteria</taxon>
        <taxon>Bacillati</taxon>
        <taxon>Actinomycetota</taxon>
        <taxon>Actinomycetes</taxon>
        <taxon>Streptosporangiales</taxon>
        <taxon>Thermomonosporaceae</taxon>
        <taxon>Actinomadura</taxon>
    </lineage>
</organism>
<protein>
    <submittedName>
        <fullName evidence="7">Transcriptional regulator, TetR family</fullName>
    </submittedName>
</protein>
<dbReference type="EMBL" id="FZOR01000073">
    <property type="protein sequence ID" value="SNT62489.1"/>
    <property type="molecule type" value="Genomic_DNA"/>
</dbReference>
<dbReference type="Gene3D" id="1.10.357.10">
    <property type="entry name" value="Tetracycline Repressor, domain 2"/>
    <property type="match status" value="1"/>
</dbReference>
<feature type="DNA-binding region" description="H-T-H motif" evidence="4">
    <location>
        <begin position="50"/>
        <end position="69"/>
    </location>
</feature>
<feature type="domain" description="HTH tetR-type" evidence="6">
    <location>
        <begin position="27"/>
        <end position="87"/>
    </location>
</feature>
<dbReference type="InterPro" id="IPR041347">
    <property type="entry name" value="MftR_C"/>
</dbReference>
<dbReference type="RefSeq" id="WP_218827035.1">
    <property type="nucleotide sequence ID" value="NZ_FZOR01000073.1"/>
</dbReference>
<dbReference type="PANTHER" id="PTHR30055:SF234">
    <property type="entry name" value="HTH-TYPE TRANSCRIPTIONAL REGULATOR BETI"/>
    <property type="match status" value="1"/>
</dbReference>
<proteinExistence type="predicted"/>
<evidence type="ECO:0000256" key="3">
    <source>
        <dbReference type="ARBA" id="ARBA00023163"/>
    </source>
</evidence>
<evidence type="ECO:0000256" key="4">
    <source>
        <dbReference type="PROSITE-ProRule" id="PRU00335"/>
    </source>
</evidence>
<dbReference type="GO" id="GO:0003700">
    <property type="term" value="F:DNA-binding transcription factor activity"/>
    <property type="evidence" value="ECO:0007669"/>
    <property type="project" value="TreeGrafter"/>
</dbReference>
<dbReference type="PROSITE" id="PS50977">
    <property type="entry name" value="HTH_TETR_2"/>
    <property type="match status" value="1"/>
</dbReference>
<reference evidence="7 8" key="1">
    <citation type="submission" date="2017-06" db="EMBL/GenBank/DDBJ databases">
        <authorList>
            <person name="Kim H.J."/>
            <person name="Triplett B.A."/>
        </authorList>
    </citation>
    <scope>NUCLEOTIDE SEQUENCE [LARGE SCALE GENOMIC DNA]</scope>
    <source>
        <strain evidence="7 8">DSM 44715</strain>
    </source>
</reference>
<dbReference type="Proteomes" id="UP000198318">
    <property type="component" value="Unassembled WGS sequence"/>
</dbReference>
<evidence type="ECO:0000259" key="6">
    <source>
        <dbReference type="PROSITE" id="PS50977"/>
    </source>
</evidence>
<accession>A0A239P7X1</accession>
<evidence type="ECO:0000256" key="2">
    <source>
        <dbReference type="ARBA" id="ARBA00023125"/>
    </source>
</evidence>
<dbReference type="SUPFAM" id="SSF46689">
    <property type="entry name" value="Homeodomain-like"/>
    <property type="match status" value="1"/>
</dbReference>
<dbReference type="Pfam" id="PF17754">
    <property type="entry name" value="TetR_C_14"/>
    <property type="match status" value="1"/>
</dbReference>
<gene>
    <name evidence="7" type="ORF">SAMN05443665_10734</name>
</gene>
<keyword evidence="2 4" id="KW-0238">DNA-binding</keyword>
<dbReference type="InterPro" id="IPR001647">
    <property type="entry name" value="HTH_TetR"/>
</dbReference>
<evidence type="ECO:0000313" key="8">
    <source>
        <dbReference type="Proteomes" id="UP000198318"/>
    </source>
</evidence>
<dbReference type="InterPro" id="IPR050109">
    <property type="entry name" value="HTH-type_TetR-like_transc_reg"/>
</dbReference>
<dbReference type="GO" id="GO:0000976">
    <property type="term" value="F:transcription cis-regulatory region binding"/>
    <property type="evidence" value="ECO:0007669"/>
    <property type="project" value="TreeGrafter"/>
</dbReference>
<keyword evidence="8" id="KW-1185">Reference proteome</keyword>
<dbReference type="PANTHER" id="PTHR30055">
    <property type="entry name" value="HTH-TYPE TRANSCRIPTIONAL REGULATOR RUTR"/>
    <property type="match status" value="1"/>
</dbReference>
<keyword evidence="3" id="KW-0804">Transcription</keyword>
<dbReference type="Pfam" id="PF00440">
    <property type="entry name" value="TetR_N"/>
    <property type="match status" value="1"/>
</dbReference>
<feature type="region of interest" description="Disordered" evidence="5">
    <location>
        <begin position="1"/>
        <end position="21"/>
    </location>
</feature>
<dbReference type="InterPro" id="IPR009057">
    <property type="entry name" value="Homeodomain-like_sf"/>
</dbReference>